<evidence type="ECO:0000313" key="1">
    <source>
        <dbReference type="EMBL" id="RST99379.1"/>
    </source>
</evidence>
<sequence length="153" mass="17773">MKLTYQIKDKQTGEQLEKLQDGLIYLSIDDELVDNEGIGKIVTSKEDNVVTLDQITINQDYRNIGLAGYFIADYLLLYLDKYHEGFHFNLVPAIQSILHPAKTAYDIYHQFVDKPEDHGIILSREYAEVDISGLYDIKTYYYNRIRENKACLV</sequence>
<accession>A0A429ZZD6</accession>
<dbReference type="AlphaFoldDB" id="A0A429ZZD6"/>
<dbReference type="RefSeq" id="WP_125983696.1">
    <property type="nucleotide sequence ID" value="NZ_NGJS01000005.1"/>
</dbReference>
<dbReference type="EMBL" id="NGJS01000005">
    <property type="protein sequence ID" value="RST99379.1"/>
    <property type="molecule type" value="Genomic_DNA"/>
</dbReference>
<organism evidence="1 2">
    <name type="scientific">Vagococcus vulneris</name>
    <dbReference type="NCBI Taxonomy" id="1977869"/>
    <lineage>
        <taxon>Bacteria</taxon>
        <taxon>Bacillati</taxon>
        <taxon>Bacillota</taxon>
        <taxon>Bacilli</taxon>
        <taxon>Lactobacillales</taxon>
        <taxon>Enterococcaceae</taxon>
        <taxon>Vagococcus</taxon>
    </lineage>
</organism>
<comment type="caution">
    <text evidence="1">The sequence shown here is derived from an EMBL/GenBank/DDBJ whole genome shotgun (WGS) entry which is preliminary data.</text>
</comment>
<name>A0A429ZZD6_9ENTE</name>
<evidence type="ECO:0000313" key="2">
    <source>
        <dbReference type="Proteomes" id="UP000287857"/>
    </source>
</evidence>
<gene>
    <name evidence="1" type="ORF">CBF37_05255</name>
</gene>
<keyword evidence="2" id="KW-1185">Reference proteome</keyword>
<dbReference type="Proteomes" id="UP000287857">
    <property type="component" value="Unassembled WGS sequence"/>
</dbReference>
<protein>
    <submittedName>
        <fullName evidence="1">Uncharacterized protein</fullName>
    </submittedName>
</protein>
<proteinExistence type="predicted"/>
<reference evidence="1 2" key="1">
    <citation type="submission" date="2017-05" db="EMBL/GenBank/DDBJ databases">
        <title>Vagococcus spp. assemblies.</title>
        <authorList>
            <person name="Gulvik C.A."/>
        </authorList>
    </citation>
    <scope>NUCLEOTIDE SEQUENCE [LARGE SCALE GENOMIC DNA]</scope>
    <source>
        <strain evidence="1 2">SS1995</strain>
    </source>
</reference>